<evidence type="ECO:0000313" key="3">
    <source>
        <dbReference type="Proteomes" id="UP001185012"/>
    </source>
</evidence>
<keyword evidence="3" id="KW-1185">Reference proteome</keyword>
<protein>
    <recommendedName>
        <fullName evidence="4">Lipoprotein</fullName>
    </recommendedName>
</protein>
<dbReference type="RefSeq" id="WP_309866008.1">
    <property type="nucleotide sequence ID" value="NZ_JAVDQG010000004.1"/>
</dbReference>
<evidence type="ECO:0008006" key="4">
    <source>
        <dbReference type="Google" id="ProtNLM"/>
    </source>
</evidence>
<keyword evidence="1" id="KW-0472">Membrane</keyword>
<dbReference type="PROSITE" id="PS51257">
    <property type="entry name" value="PROKAR_LIPOPROTEIN"/>
    <property type="match status" value="1"/>
</dbReference>
<accession>A0ABU1IQB4</accession>
<feature type="transmembrane region" description="Helical" evidence="1">
    <location>
        <begin position="21"/>
        <end position="39"/>
    </location>
</feature>
<evidence type="ECO:0000313" key="2">
    <source>
        <dbReference type="EMBL" id="MDR6226329.1"/>
    </source>
</evidence>
<sequence length="160" mass="18276">MAKGERAGVYRRGGWRRWSRFWLAVWVAMTLTACVPGEFDESQLPPLPRITVDGKEVKSVQSSYCWKTWNSSVCADMAHSVDLMKKESAVSVRPGALIELEYEDPPDTRHIEAFRESEPLEREDDEAWTVPAEPGRVVFRVTGWWKEGDSSVAFVVEVER</sequence>
<reference evidence="2 3" key="1">
    <citation type="submission" date="2023-07" db="EMBL/GenBank/DDBJ databases">
        <title>Genomic Encyclopedia of Type Strains, Phase IV (KMG-IV): sequencing the most valuable type-strain genomes for metagenomic binning, comparative biology and taxonomic classification.</title>
        <authorList>
            <person name="Goeker M."/>
        </authorList>
    </citation>
    <scope>NUCLEOTIDE SEQUENCE [LARGE SCALE GENOMIC DNA]</scope>
    <source>
        <strain evidence="2 3">DSM 45903</strain>
    </source>
</reference>
<evidence type="ECO:0000256" key="1">
    <source>
        <dbReference type="SAM" id="Phobius"/>
    </source>
</evidence>
<gene>
    <name evidence="2" type="ORF">JOE21_002335</name>
</gene>
<name>A0ABU1IQB4_9BACL</name>
<dbReference type="EMBL" id="JAVDQG010000004">
    <property type="protein sequence ID" value="MDR6226329.1"/>
    <property type="molecule type" value="Genomic_DNA"/>
</dbReference>
<proteinExistence type="predicted"/>
<organism evidence="2 3">
    <name type="scientific">Desmospora profundinema</name>
    <dbReference type="NCBI Taxonomy" id="1571184"/>
    <lineage>
        <taxon>Bacteria</taxon>
        <taxon>Bacillati</taxon>
        <taxon>Bacillota</taxon>
        <taxon>Bacilli</taxon>
        <taxon>Bacillales</taxon>
        <taxon>Thermoactinomycetaceae</taxon>
        <taxon>Desmospora</taxon>
    </lineage>
</organism>
<dbReference type="Proteomes" id="UP001185012">
    <property type="component" value="Unassembled WGS sequence"/>
</dbReference>
<keyword evidence="1" id="KW-1133">Transmembrane helix</keyword>
<keyword evidence="1" id="KW-0812">Transmembrane</keyword>
<comment type="caution">
    <text evidence="2">The sequence shown here is derived from an EMBL/GenBank/DDBJ whole genome shotgun (WGS) entry which is preliminary data.</text>
</comment>